<dbReference type="Gene3D" id="3.30.40.10">
    <property type="entry name" value="Zinc/RING finger domain, C3HC4 (zinc finger)"/>
    <property type="match status" value="1"/>
</dbReference>
<dbReference type="GO" id="GO:0005737">
    <property type="term" value="C:cytoplasm"/>
    <property type="evidence" value="ECO:0007669"/>
    <property type="project" value="UniProtKB-ARBA"/>
</dbReference>
<dbReference type="Gene3D" id="3.30.160.60">
    <property type="entry name" value="Classic Zinc Finger"/>
    <property type="match status" value="1"/>
</dbReference>
<dbReference type="Gene3D" id="4.10.830.40">
    <property type="match status" value="1"/>
</dbReference>
<dbReference type="InterPro" id="IPR006574">
    <property type="entry name" value="PRY"/>
</dbReference>
<feature type="domain" description="RING-type" evidence="7">
    <location>
        <begin position="10"/>
        <end position="52"/>
    </location>
</feature>
<dbReference type="Proteomes" id="UP000008672">
    <property type="component" value="Unassembled WGS sequence"/>
</dbReference>
<evidence type="ECO:0000256" key="3">
    <source>
        <dbReference type="ARBA" id="ARBA00022771"/>
    </source>
</evidence>
<keyword evidence="11" id="KW-1185">Reference proteome</keyword>
<dbReference type="Gene3D" id="2.60.120.920">
    <property type="match status" value="1"/>
</dbReference>
<reference evidence="11" key="1">
    <citation type="submission" date="2011-08" db="EMBL/GenBank/DDBJ databases">
        <title>The draft genome of Latimeria chalumnae.</title>
        <authorList>
            <person name="Di Palma F."/>
            <person name="Alfoldi J."/>
            <person name="Johnson J."/>
            <person name="Berlin A."/>
            <person name="Gnerre S."/>
            <person name="Jaffe D."/>
            <person name="MacCallum I."/>
            <person name="Young S."/>
            <person name="Walker B.J."/>
            <person name="Lander E."/>
            <person name="Lindblad-Toh K."/>
        </authorList>
    </citation>
    <scope>NUCLEOTIDE SEQUENCE [LARGE SCALE GENOMIC DNA]</scope>
    <source>
        <strain evidence="11">Wild caught</strain>
    </source>
</reference>
<dbReference type="InterPro" id="IPR027370">
    <property type="entry name" value="Znf-RING_euk"/>
</dbReference>
<dbReference type="InterPro" id="IPR003877">
    <property type="entry name" value="SPRY_dom"/>
</dbReference>
<dbReference type="InterPro" id="IPR003879">
    <property type="entry name" value="Butyrophylin_SPRY"/>
</dbReference>
<keyword evidence="1" id="KW-0399">Innate immunity</keyword>
<gene>
    <name evidence="10" type="primary">LOC102364950</name>
</gene>
<evidence type="ECO:0000259" key="8">
    <source>
        <dbReference type="PROSITE" id="PS50119"/>
    </source>
</evidence>
<dbReference type="PANTHER" id="PTHR25465:SF41">
    <property type="entry name" value="E3 UBIQUITIN-PROTEIN LIGASE RNF135"/>
    <property type="match status" value="1"/>
</dbReference>
<dbReference type="InterPro" id="IPR013320">
    <property type="entry name" value="ConA-like_dom_sf"/>
</dbReference>
<accession>H3A8A7</accession>
<dbReference type="PRINTS" id="PR01407">
    <property type="entry name" value="BUTYPHLNCDUF"/>
</dbReference>
<reference evidence="10" key="2">
    <citation type="submission" date="2025-08" db="UniProtKB">
        <authorList>
            <consortium name="Ensembl"/>
        </authorList>
    </citation>
    <scope>IDENTIFICATION</scope>
</reference>
<dbReference type="eggNOG" id="KOG2177">
    <property type="taxonomic scope" value="Eukaryota"/>
</dbReference>
<evidence type="ECO:0000259" key="7">
    <source>
        <dbReference type="PROSITE" id="PS50089"/>
    </source>
</evidence>
<dbReference type="SUPFAM" id="SSF49899">
    <property type="entry name" value="Concanavalin A-like lectins/glucanases"/>
    <property type="match status" value="1"/>
</dbReference>
<dbReference type="Pfam" id="PF13445">
    <property type="entry name" value="zf-RING_UBOX"/>
    <property type="match status" value="1"/>
</dbReference>
<protein>
    <submittedName>
        <fullName evidence="10">Uncharacterized protein</fullName>
    </submittedName>
</protein>
<feature type="domain" description="B box-type" evidence="8">
    <location>
        <begin position="133"/>
        <end position="174"/>
    </location>
</feature>
<keyword evidence="5" id="KW-0391">Immunity</keyword>
<evidence type="ECO:0000256" key="5">
    <source>
        <dbReference type="ARBA" id="ARBA00022859"/>
    </source>
</evidence>
<dbReference type="PROSITE" id="PS50089">
    <property type="entry name" value="ZF_RING_2"/>
    <property type="match status" value="1"/>
</dbReference>
<dbReference type="SMART" id="SM00449">
    <property type="entry name" value="SPRY"/>
    <property type="match status" value="1"/>
</dbReference>
<dbReference type="HOGENOM" id="CLU_013137_0_2_1"/>
<evidence type="ECO:0000256" key="6">
    <source>
        <dbReference type="PROSITE-ProRule" id="PRU00024"/>
    </source>
</evidence>
<dbReference type="InterPro" id="IPR043136">
    <property type="entry name" value="B30.2/SPRY_sf"/>
</dbReference>
<dbReference type="InterPro" id="IPR001841">
    <property type="entry name" value="Znf_RING"/>
</dbReference>
<dbReference type="SMART" id="SM00336">
    <property type="entry name" value="BBOX"/>
    <property type="match status" value="2"/>
</dbReference>
<dbReference type="SMART" id="SM00589">
    <property type="entry name" value="PRY"/>
    <property type="match status" value="1"/>
</dbReference>
<dbReference type="AlphaFoldDB" id="H3A8A7"/>
<dbReference type="OMA" id="CLETHLM"/>
<dbReference type="GO" id="GO:0008270">
    <property type="term" value="F:zinc ion binding"/>
    <property type="evidence" value="ECO:0007669"/>
    <property type="project" value="UniProtKB-KW"/>
</dbReference>
<dbReference type="PANTHER" id="PTHR25465">
    <property type="entry name" value="B-BOX DOMAIN CONTAINING"/>
    <property type="match status" value="1"/>
</dbReference>
<dbReference type="PROSITE" id="PS00518">
    <property type="entry name" value="ZF_RING_1"/>
    <property type="match status" value="1"/>
</dbReference>
<dbReference type="InterPro" id="IPR000315">
    <property type="entry name" value="Znf_B-box"/>
</dbReference>
<dbReference type="PROSITE" id="PS50188">
    <property type="entry name" value="B302_SPRY"/>
    <property type="match status" value="1"/>
</dbReference>
<dbReference type="GeneTree" id="ENSGT01030000234583"/>
<dbReference type="InterPro" id="IPR017907">
    <property type="entry name" value="Znf_RING_CS"/>
</dbReference>
<evidence type="ECO:0000256" key="4">
    <source>
        <dbReference type="ARBA" id="ARBA00022833"/>
    </source>
</evidence>
<dbReference type="SUPFAM" id="SSF57850">
    <property type="entry name" value="RING/U-box"/>
    <property type="match status" value="1"/>
</dbReference>
<dbReference type="InterPro" id="IPR051051">
    <property type="entry name" value="E3_ubiq-ligase_TRIM/RNF"/>
</dbReference>
<dbReference type="InParanoid" id="H3A8A7"/>
<keyword evidence="3 6" id="KW-0863">Zinc-finger</keyword>
<dbReference type="Pfam" id="PF00622">
    <property type="entry name" value="SPRY"/>
    <property type="match status" value="1"/>
</dbReference>
<dbReference type="GO" id="GO:0045087">
    <property type="term" value="P:innate immune response"/>
    <property type="evidence" value="ECO:0007669"/>
    <property type="project" value="UniProtKB-KW"/>
</dbReference>
<evidence type="ECO:0000313" key="10">
    <source>
        <dbReference type="Ensembl" id="ENSLACP00000005878.1"/>
    </source>
</evidence>
<proteinExistence type="predicted"/>
<dbReference type="SUPFAM" id="SSF57845">
    <property type="entry name" value="B-box zinc-binding domain"/>
    <property type="match status" value="1"/>
</dbReference>
<dbReference type="InterPro" id="IPR013083">
    <property type="entry name" value="Znf_RING/FYVE/PHD"/>
</dbReference>
<dbReference type="Pfam" id="PF13765">
    <property type="entry name" value="PRY"/>
    <property type="match status" value="1"/>
</dbReference>
<dbReference type="PROSITE" id="PS50119">
    <property type="entry name" value="ZF_BBOX"/>
    <property type="match status" value="1"/>
</dbReference>
<reference evidence="10" key="3">
    <citation type="submission" date="2025-09" db="UniProtKB">
        <authorList>
            <consortium name="Ensembl"/>
        </authorList>
    </citation>
    <scope>IDENTIFICATION</scope>
</reference>
<evidence type="ECO:0000256" key="2">
    <source>
        <dbReference type="ARBA" id="ARBA00022723"/>
    </source>
</evidence>
<evidence type="ECO:0000313" key="11">
    <source>
        <dbReference type="Proteomes" id="UP000008672"/>
    </source>
</evidence>
<evidence type="ECO:0000259" key="9">
    <source>
        <dbReference type="PROSITE" id="PS50188"/>
    </source>
</evidence>
<dbReference type="InterPro" id="IPR001870">
    <property type="entry name" value="B30.2/SPRY"/>
</dbReference>
<dbReference type="Ensembl" id="ENSLACT00000005930.1">
    <property type="protein sequence ID" value="ENSLACP00000005878.1"/>
    <property type="gene ID" value="ENSLACG00000005220.1"/>
</dbReference>
<name>H3A8A7_LATCH</name>
<keyword evidence="2" id="KW-0479">Metal-binding</keyword>
<dbReference type="Pfam" id="PF00643">
    <property type="entry name" value="zf-B_box"/>
    <property type="match status" value="1"/>
</dbReference>
<feature type="domain" description="B30.2/SPRY" evidence="9">
    <location>
        <begin position="340"/>
        <end position="529"/>
    </location>
</feature>
<dbReference type="SMART" id="SM00184">
    <property type="entry name" value="RING"/>
    <property type="match status" value="1"/>
</dbReference>
<dbReference type="CDD" id="cd12891">
    <property type="entry name" value="SPRY_PRY_C-I_2"/>
    <property type="match status" value="1"/>
</dbReference>
<keyword evidence="4" id="KW-0862">Zinc</keyword>
<dbReference type="EMBL" id="AFYH01243533">
    <property type="status" value="NOT_ANNOTATED_CDS"/>
    <property type="molecule type" value="Genomic_DNA"/>
</dbReference>
<evidence type="ECO:0000256" key="1">
    <source>
        <dbReference type="ARBA" id="ARBA00022588"/>
    </source>
</evidence>
<sequence>TAELEEELNCSICLNIYKNPILLSCGHNFCKDCIENVWESQAAKGTYSCPECFVEFREIPPLQRNLKLCSVIEQLLSTSVMQKQATVYCTFCLETHLMAVKTCLQCETSLCKMHLERHNETVDHTLIEPTNSLDGRKCQEHKELIKYYCTDDGTHVCVTCCVAGKHKNHNVKPMTEVAERSIEFSYQKLCPQSKNIEQVMNKLQKHLRSTVKAASEEKNRATTLYSEIKELLEAAERGTLDSIDTEAKRIADKISLRIENLEKKKMDNLYKLQEMKNMNEIKDPLAFINESKYRAVSTRDVDNEEQEEDCKNNKESEAITKENLAKQMFSLVTETQLNGFIKRLLAMKETKGFTLQNESNLTFDADTASPFLILSNDLKMATATEEKQSYPQNPKRFFHPQVLCSQSFSSGCHFWKFEISKQPFWGLGITYNNIEREGENSLLGGESFSWALIWFNEKLYAGNNNENKCIKWEMAPQKVGVYLDYTAGILSFFEVSELFRHLYTFHCSFTEPVYPGCLISQDGWVQILS</sequence>
<organism evidence="10 11">
    <name type="scientific">Latimeria chalumnae</name>
    <name type="common">Coelacanth</name>
    <dbReference type="NCBI Taxonomy" id="7897"/>
    <lineage>
        <taxon>Eukaryota</taxon>
        <taxon>Metazoa</taxon>
        <taxon>Chordata</taxon>
        <taxon>Craniata</taxon>
        <taxon>Vertebrata</taxon>
        <taxon>Euteleostomi</taxon>
        <taxon>Coelacanthiformes</taxon>
        <taxon>Coelacanthidae</taxon>
        <taxon>Latimeria</taxon>
    </lineage>
</organism>